<evidence type="ECO:0000313" key="2">
    <source>
        <dbReference type="EMBL" id="KAJ8441658.1"/>
    </source>
</evidence>
<dbReference type="Pfam" id="PF03101">
    <property type="entry name" value="FAR1"/>
    <property type="match status" value="1"/>
</dbReference>
<organism evidence="2 3">
    <name type="scientific">Carnegiea gigantea</name>
    <dbReference type="NCBI Taxonomy" id="171969"/>
    <lineage>
        <taxon>Eukaryota</taxon>
        <taxon>Viridiplantae</taxon>
        <taxon>Streptophyta</taxon>
        <taxon>Embryophyta</taxon>
        <taxon>Tracheophyta</taxon>
        <taxon>Spermatophyta</taxon>
        <taxon>Magnoliopsida</taxon>
        <taxon>eudicotyledons</taxon>
        <taxon>Gunneridae</taxon>
        <taxon>Pentapetalae</taxon>
        <taxon>Caryophyllales</taxon>
        <taxon>Cactineae</taxon>
        <taxon>Cactaceae</taxon>
        <taxon>Cactoideae</taxon>
        <taxon>Echinocereeae</taxon>
        <taxon>Carnegiea</taxon>
    </lineage>
</organism>
<dbReference type="InterPro" id="IPR004330">
    <property type="entry name" value="FAR1_DNA_bnd_dom"/>
</dbReference>
<evidence type="ECO:0000313" key="3">
    <source>
        <dbReference type="Proteomes" id="UP001153076"/>
    </source>
</evidence>
<dbReference type="EMBL" id="JAKOGI010000156">
    <property type="protein sequence ID" value="KAJ8441658.1"/>
    <property type="molecule type" value="Genomic_DNA"/>
</dbReference>
<dbReference type="OrthoDB" id="691593at2759"/>
<sequence>METNKEEEQHQTTETFKSPTRIIKEWAPICEEELKPKEGLEFDNLDECERFYKNYTHGFSVRKSSCKKNKEGVEKYKYFVCSKEGFKRTLVKVNSNRKVKLTREGCDAMVDGTVLEGCSQMHQEDKLISDSWLEFMDCMEIAGRDPQKLMIALKGIQEISKELKDSSGNTSDGKVRQLESFIGSTAPEKIEILLPNNPAQKEVVSELREEKNRLLSNNKRERGFVNLVESKSTMIVPKEGLEFDNLDECERFYKNYAYHAGFSVRKSSCKKNKEGVEKYKYFVCSKEGFK</sequence>
<reference evidence="2" key="1">
    <citation type="submission" date="2022-04" db="EMBL/GenBank/DDBJ databases">
        <title>Carnegiea gigantea Genome sequencing and assembly v2.</title>
        <authorList>
            <person name="Copetti D."/>
            <person name="Sanderson M.J."/>
            <person name="Burquez A."/>
            <person name="Wojciechowski M.F."/>
        </authorList>
    </citation>
    <scope>NUCLEOTIDE SEQUENCE</scope>
    <source>
        <strain evidence="2">SGP5-SGP5p</strain>
        <tissue evidence="2">Aerial part</tissue>
    </source>
</reference>
<keyword evidence="3" id="KW-1185">Reference proteome</keyword>
<gene>
    <name evidence="2" type="ORF">Cgig2_019045</name>
</gene>
<dbReference type="Proteomes" id="UP001153076">
    <property type="component" value="Unassembled WGS sequence"/>
</dbReference>
<feature type="domain" description="FAR1" evidence="1">
    <location>
        <begin position="50"/>
        <end position="111"/>
    </location>
</feature>
<name>A0A9Q1QGJ4_9CARY</name>
<dbReference type="AlphaFoldDB" id="A0A9Q1QGJ4"/>
<evidence type="ECO:0000259" key="1">
    <source>
        <dbReference type="Pfam" id="PF03101"/>
    </source>
</evidence>
<dbReference type="PANTHER" id="PTHR46328">
    <property type="entry name" value="FAR-RED IMPAIRED RESPONSIVE (FAR1) FAMILY PROTEIN-RELATED"/>
    <property type="match status" value="1"/>
</dbReference>
<accession>A0A9Q1QGJ4</accession>
<proteinExistence type="predicted"/>
<protein>
    <recommendedName>
        <fullName evidence="1">FAR1 domain-containing protein</fullName>
    </recommendedName>
</protein>
<comment type="caution">
    <text evidence="2">The sequence shown here is derived from an EMBL/GenBank/DDBJ whole genome shotgun (WGS) entry which is preliminary data.</text>
</comment>
<dbReference type="PANTHER" id="PTHR46328:SF27">
    <property type="entry name" value="OS12G0287500 PROTEIN"/>
    <property type="match status" value="1"/>
</dbReference>